<keyword evidence="3" id="KW-1003">Cell membrane</keyword>
<evidence type="ECO:0000313" key="7">
    <source>
        <dbReference type="EMBL" id="CCH49303.1"/>
    </source>
</evidence>
<dbReference type="PANTHER" id="PTHR37316:SF3">
    <property type="entry name" value="TEICHOIC ACID GLYCEROL-PHOSPHATE TRANSFERASE"/>
    <property type="match status" value="1"/>
</dbReference>
<dbReference type="InterPro" id="IPR043149">
    <property type="entry name" value="TagF_N"/>
</dbReference>
<evidence type="ECO:0000256" key="4">
    <source>
        <dbReference type="ARBA" id="ARBA00022679"/>
    </source>
</evidence>
<comment type="subcellular location">
    <subcellularLocation>
        <location evidence="1">Cell membrane</location>
        <topology evidence="1">Peripheral membrane protein</topology>
    </subcellularLocation>
</comment>
<protein>
    <submittedName>
        <fullName evidence="7">Putative Glycosyl/glycerophosphate transferase</fullName>
    </submittedName>
</protein>
<reference evidence="7 8" key="1">
    <citation type="journal article" date="2013" name="PLoS ONE">
        <title>The first genomic and proteomic characterization of a deep-sea sulfate reducer: insights into the piezophilic lifestyle of Desulfovibrio piezophilus.</title>
        <authorList>
            <person name="Pradel N."/>
            <person name="Ji B."/>
            <person name="Gimenez G."/>
            <person name="Talla E."/>
            <person name="Lenoble P."/>
            <person name="Garel M."/>
            <person name="Tamburini C."/>
            <person name="Fourquet P."/>
            <person name="Lebrun R."/>
            <person name="Bertin P."/>
            <person name="Denis Y."/>
            <person name="Pophillat M."/>
            <person name="Barbe V."/>
            <person name="Ollivier B."/>
            <person name="Dolla A."/>
        </authorList>
    </citation>
    <scope>NUCLEOTIDE SEQUENCE [LARGE SCALE GENOMIC DNA]</scope>
    <source>
        <strain evidence="8">DSM 10523 / SB164P1</strain>
    </source>
</reference>
<dbReference type="GO" id="GO:0047355">
    <property type="term" value="F:CDP-glycerol glycerophosphotransferase activity"/>
    <property type="evidence" value="ECO:0007669"/>
    <property type="project" value="InterPro"/>
</dbReference>
<dbReference type="Gene3D" id="3.40.50.12580">
    <property type="match status" value="1"/>
</dbReference>
<dbReference type="STRING" id="1322246.BN4_12068"/>
<evidence type="ECO:0000256" key="3">
    <source>
        <dbReference type="ARBA" id="ARBA00022475"/>
    </source>
</evidence>
<evidence type="ECO:0000256" key="6">
    <source>
        <dbReference type="ARBA" id="ARBA00023136"/>
    </source>
</evidence>
<name>M1WWS9_PSEP2</name>
<proteinExistence type="inferred from homology"/>
<comment type="similarity">
    <text evidence="2">Belongs to the CDP-glycerol glycerophosphotransferase family.</text>
</comment>
<keyword evidence="5" id="KW-0777">Teichoic acid biosynthesis</keyword>
<dbReference type="PATRIC" id="fig|879567.3.peg.2200"/>
<keyword evidence="6" id="KW-0472">Membrane</keyword>
<dbReference type="AlphaFoldDB" id="M1WWS9"/>
<organism evidence="7 8">
    <name type="scientific">Pseudodesulfovibrio piezophilus (strain DSM 21447 / JCM 15486 / C1TLV30)</name>
    <name type="common">Desulfovibrio piezophilus</name>
    <dbReference type="NCBI Taxonomy" id="1322246"/>
    <lineage>
        <taxon>Bacteria</taxon>
        <taxon>Pseudomonadati</taxon>
        <taxon>Thermodesulfobacteriota</taxon>
        <taxon>Desulfovibrionia</taxon>
        <taxon>Desulfovibrionales</taxon>
        <taxon>Desulfovibrionaceae</taxon>
    </lineage>
</organism>
<reference evidence="8" key="2">
    <citation type="journal article" date="2013" name="Stand. Genomic Sci.">
        <title>Complete genome sequence of Desulfocapsa sulfexigens, a marine deltaproteobacterium specialized in disproportionating inorganic sulfur compounds.</title>
        <authorList>
            <person name="Finster K.W."/>
            <person name="Kjeldsen K.U."/>
            <person name="Kube M."/>
            <person name="Reinhardt R."/>
            <person name="Mussmann M."/>
            <person name="Amann R."/>
            <person name="Schreiber L."/>
        </authorList>
    </citation>
    <scope>NUCLEOTIDE SEQUENCE [LARGE SCALE GENOMIC DNA]</scope>
    <source>
        <strain evidence="8">DSM 10523 / SB164P1</strain>
    </source>
</reference>
<dbReference type="Gene3D" id="3.40.50.11820">
    <property type="match status" value="1"/>
</dbReference>
<dbReference type="BioCyc" id="DPIE1322246:BN4_RS10400-MONOMER"/>
<dbReference type="InterPro" id="IPR051612">
    <property type="entry name" value="Teichoic_Acid_Biosynth"/>
</dbReference>
<sequence>MPLVHFLIKWTRIYWFRLLKRICLSHTRSQKLWVFGARERFRYDENSKHLFEYVNRHRPDIHAVWLTRDPAIRHHLRAQGLDARMSHSIGGYTAQFMAGISFVNVSYRDVNWFLLYGCPVVQLWHGTPMMENDLKYLGEEYAFVTLASEEFLTKQHLGDPKVFDFRLTGYPRADSLARTDIAPAVKHLKQRYGFDKLVLYVPTHRRPPQWDGKGKPVVEYGLFGPYGFDFHAMEALMEKHNALFVLKLHPLQPFADAASAEHFENSSFMHLAAHDDPLADVFDFMRSTDVLITDFSSIYFDFLLLDRPVIFTPFDIKEMESTRKFRFDYNEITPGPQAHDWPETLRHLDQILNGADEFSESRQRVCRRFNHHGDNNRCSRVVNEAMQYLLTMESKSKEQS</sequence>
<dbReference type="GO" id="GO:0005886">
    <property type="term" value="C:plasma membrane"/>
    <property type="evidence" value="ECO:0007669"/>
    <property type="project" value="UniProtKB-SubCell"/>
</dbReference>
<dbReference type="Pfam" id="PF04464">
    <property type="entry name" value="Glyphos_transf"/>
    <property type="match status" value="1"/>
</dbReference>
<evidence type="ECO:0000256" key="5">
    <source>
        <dbReference type="ARBA" id="ARBA00022944"/>
    </source>
</evidence>
<dbReference type="PANTHER" id="PTHR37316">
    <property type="entry name" value="TEICHOIC ACID GLYCEROL-PHOSPHATE PRIMASE"/>
    <property type="match status" value="1"/>
</dbReference>
<keyword evidence="4 7" id="KW-0808">Transferase</keyword>
<evidence type="ECO:0000256" key="1">
    <source>
        <dbReference type="ARBA" id="ARBA00004202"/>
    </source>
</evidence>
<dbReference type="KEGG" id="dpi:BN4_12068"/>
<dbReference type="InterPro" id="IPR043148">
    <property type="entry name" value="TagF_C"/>
</dbReference>
<gene>
    <name evidence="7" type="ordered locus">BN4_12068</name>
</gene>
<accession>M1WWS9</accession>
<dbReference type="EMBL" id="FO203427">
    <property type="protein sequence ID" value="CCH49303.1"/>
    <property type="molecule type" value="Genomic_DNA"/>
</dbReference>
<dbReference type="InterPro" id="IPR007554">
    <property type="entry name" value="Glycerophosphate_synth"/>
</dbReference>
<dbReference type="eggNOG" id="COG1887">
    <property type="taxonomic scope" value="Bacteria"/>
</dbReference>
<dbReference type="SUPFAM" id="SSF53756">
    <property type="entry name" value="UDP-Glycosyltransferase/glycogen phosphorylase"/>
    <property type="match status" value="1"/>
</dbReference>
<keyword evidence="8" id="KW-1185">Reference proteome</keyword>
<dbReference type="Proteomes" id="UP000011724">
    <property type="component" value="Chromosome"/>
</dbReference>
<evidence type="ECO:0000256" key="2">
    <source>
        <dbReference type="ARBA" id="ARBA00010488"/>
    </source>
</evidence>
<dbReference type="HOGENOM" id="CLU_029598_2_0_7"/>
<dbReference type="GO" id="GO:0019350">
    <property type="term" value="P:teichoic acid biosynthetic process"/>
    <property type="evidence" value="ECO:0007669"/>
    <property type="project" value="UniProtKB-KW"/>
</dbReference>
<evidence type="ECO:0000313" key="8">
    <source>
        <dbReference type="Proteomes" id="UP000011724"/>
    </source>
</evidence>